<dbReference type="Gene3D" id="3.80.10.10">
    <property type="entry name" value="Ribonuclease Inhibitor"/>
    <property type="match status" value="1"/>
</dbReference>
<evidence type="ECO:0000313" key="4">
    <source>
        <dbReference type="Proteomes" id="UP000027073"/>
    </source>
</evidence>
<dbReference type="InterPro" id="IPR001810">
    <property type="entry name" value="F-box_dom"/>
</dbReference>
<dbReference type="AlphaFoldDB" id="A0A067NFR8"/>
<dbReference type="Pfam" id="PF12937">
    <property type="entry name" value="F-box-like"/>
    <property type="match status" value="1"/>
</dbReference>
<evidence type="ECO:0000313" key="3">
    <source>
        <dbReference type="EMBL" id="KDQ22957.1"/>
    </source>
</evidence>
<dbReference type="InterPro" id="IPR032675">
    <property type="entry name" value="LRR_dom_sf"/>
</dbReference>
<dbReference type="SUPFAM" id="SSF52047">
    <property type="entry name" value="RNI-like"/>
    <property type="match status" value="1"/>
</dbReference>
<proteinExistence type="predicted"/>
<organism evidence="3 4">
    <name type="scientific">Pleurotus ostreatus (strain PC15)</name>
    <name type="common">Oyster mushroom</name>
    <dbReference type="NCBI Taxonomy" id="1137138"/>
    <lineage>
        <taxon>Eukaryota</taxon>
        <taxon>Fungi</taxon>
        <taxon>Dikarya</taxon>
        <taxon>Basidiomycota</taxon>
        <taxon>Agaricomycotina</taxon>
        <taxon>Agaricomycetes</taxon>
        <taxon>Agaricomycetidae</taxon>
        <taxon>Agaricales</taxon>
        <taxon>Pleurotineae</taxon>
        <taxon>Pleurotaceae</taxon>
        <taxon>Pleurotus</taxon>
    </lineage>
</organism>
<feature type="region of interest" description="Disordered" evidence="1">
    <location>
        <begin position="402"/>
        <end position="431"/>
    </location>
</feature>
<feature type="domain" description="F-box" evidence="2">
    <location>
        <begin position="18"/>
        <end position="64"/>
    </location>
</feature>
<gene>
    <name evidence="3" type="ORF">PLEOSDRAFT_172196</name>
</gene>
<evidence type="ECO:0000256" key="1">
    <source>
        <dbReference type="SAM" id="MobiDB-lite"/>
    </source>
</evidence>
<dbReference type="CDD" id="cd09917">
    <property type="entry name" value="F-box_SF"/>
    <property type="match status" value="1"/>
</dbReference>
<dbReference type="InParanoid" id="A0A067NFR8"/>
<reference evidence="4" key="1">
    <citation type="journal article" date="2014" name="Proc. Natl. Acad. Sci. U.S.A.">
        <title>Extensive sampling of basidiomycete genomes demonstrates inadequacy of the white-rot/brown-rot paradigm for wood decay fungi.</title>
        <authorList>
            <person name="Riley R."/>
            <person name="Salamov A.A."/>
            <person name="Brown D.W."/>
            <person name="Nagy L.G."/>
            <person name="Floudas D."/>
            <person name="Held B.W."/>
            <person name="Levasseur A."/>
            <person name="Lombard V."/>
            <person name="Morin E."/>
            <person name="Otillar R."/>
            <person name="Lindquist E.A."/>
            <person name="Sun H."/>
            <person name="LaButti K.M."/>
            <person name="Schmutz J."/>
            <person name="Jabbour D."/>
            <person name="Luo H."/>
            <person name="Baker S.E."/>
            <person name="Pisabarro A.G."/>
            <person name="Walton J.D."/>
            <person name="Blanchette R.A."/>
            <person name="Henrissat B."/>
            <person name="Martin F."/>
            <person name="Cullen D."/>
            <person name="Hibbett D.S."/>
            <person name="Grigoriev I.V."/>
        </authorList>
    </citation>
    <scope>NUCLEOTIDE SEQUENCE [LARGE SCALE GENOMIC DNA]</scope>
    <source>
        <strain evidence="4">PC15</strain>
    </source>
</reference>
<protein>
    <recommendedName>
        <fullName evidence="2">F-box domain-containing protein</fullName>
    </recommendedName>
</protein>
<dbReference type="OrthoDB" id="3094256at2759"/>
<dbReference type="Proteomes" id="UP000027073">
    <property type="component" value="Unassembled WGS sequence"/>
</dbReference>
<accession>A0A067NFR8</accession>
<dbReference type="InterPro" id="IPR036047">
    <property type="entry name" value="F-box-like_dom_sf"/>
</dbReference>
<dbReference type="VEuPathDB" id="FungiDB:PLEOSDRAFT_172196"/>
<dbReference type="EMBL" id="KL198014">
    <property type="protein sequence ID" value="KDQ22957.1"/>
    <property type="molecule type" value="Genomic_DNA"/>
</dbReference>
<dbReference type="SUPFAM" id="SSF81383">
    <property type="entry name" value="F-box domain"/>
    <property type="match status" value="1"/>
</dbReference>
<sequence length="431" mass="48038">MSSSILTKLTNSRSSPLRLPNEILTAIVNELDNLNTPKTVCALLLVSRRFRDITIRHIYKEMDISFFHRKQLPTLMFLSRNISSNPGVQFTTSFIFEYLTMLSSTSGSVQANIELILPHLVNVSRLHITFWPVGVFDPRALRLLPPSARLSHLCVDRSTDLTHLSPFLTRSHPSLETLIIRTANPRAVPCQPIQPTDEKLSARTLFPNLRSLSAPIEDLLLFTDIPNSLVNLSVAGHGPYYPVGNEVEYVLQNFKGLRTLSVDETYFYDVLVLLLRGLPNLEYLSLDGASMPPGANANKLSLFSSTKLRYIRLGYTSQDPLDMATIFFSIVDTLLVFDIDRGTNYARVCRDPMDKFIVNSGTVSDSKWTQWWEQAVPEVESVGKGIGILYCGVRQRGGPSSRASNCHGQVLPSNNTSANHTPTTPTNSKAT</sequence>
<dbReference type="HOGENOM" id="CLU_059596_0_0_1"/>
<name>A0A067NFR8_PLEO1</name>
<evidence type="ECO:0000259" key="2">
    <source>
        <dbReference type="Pfam" id="PF12937"/>
    </source>
</evidence>